<evidence type="ECO:0000313" key="1">
    <source>
        <dbReference type="EMBL" id="QAU50387.1"/>
    </source>
</evidence>
<evidence type="ECO:0000313" key="2">
    <source>
        <dbReference type="EMBL" id="RXH09686.1"/>
    </source>
</evidence>
<dbReference type="AlphaFoldDB" id="A0AAE5X7P0"/>
<keyword evidence="4" id="KW-1185">Reference proteome</keyword>
<organism evidence="1 3">
    <name type="scientific">Bradyrhizobium guangzhouense</name>
    <dbReference type="NCBI Taxonomy" id="1325095"/>
    <lineage>
        <taxon>Bacteria</taxon>
        <taxon>Pseudomonadati</taxon>
        <taxon>Pseudomonadota</taxon>
        <taxon>Alphaproteobacteria</taxon>
        <taxon>Hyphomicrobiales</taxon>
        <taxon>Nitrobacteraceae</taxon>
        <taxon>Bradyrhizobium</taxon>
    </lineage>
</organism>
<dbReference type="EMBL" id="CP030053">
    <property type="protein sequence ID" value="QAU50387.1"/>
    <property type="molecule type" value="Genomic_DNA"/>
</dbReference>
<dbReference type="SUPFAM" id="SSF51445">
    <property type="entry name" value="(Trans)glycosidases"/>
    <property type="match status" value="1"/>
</dbReference>
<evidence type="ECO:0008006" key="5">
    <source>
        <dbReference type="Google" id="ProtNLM"/>
    </source>
</evidence>
<dbReference type="Proteomes" id="UP000290401">
    <property type="component" value="Unassembled WGS sequence"/>
</dbReference>
<dbReference type="GO" id="GO:0004553">
    <property type="term" value="F:hydrolase activity, hydrolyzing O-glycosyl compounds"/>
    <property type="evidence" value="ECO:0007669"/>
    <property type="project" value="TreeGrafter"/>
</dbReference>
<dbReference type="PANTHER" id="PTHR12631:SF10">
    <property type="entry name" value="BETA-XYLOSIDASE-LIKE PROTEIN-RELATED"/>
    <property type="match status" value="1"/>
</dbReference>
<dbReference type="Gene3D" id="3.20.20.80">
    <property type="entry name" value="Glycosidases"/>
    <property type="match status" value="1"/>
</dbReference>
<gene>
    <name evidence="2" type="ORF">EAS56_25440</name>
    <name evidence="1" type="ORF">XH91_27245</name>
</gene>
<reference evidence="1 3" key="1">
    <citation type="submission" date="2018-06" db="EMBL/GenBank/DDBJ databases">
        <title>Comparative genomics of rhizobia nodulating Arachis hypogaea in China.</title>
        <authorList>
            <person name="Li Y."/>
        </authorList>
    </citation>
    <scope>NUCLEOTIDE SEQUENCE [LARGE SCALE GENOMIC DNA]</scope>
    <source>
        <strain evidence="1 3">CCBAU 51670</strain>
    </source>
</reference>
<protein>
    <recommendedName>
        <fullName evidence="5">Glycoside hydrolase family 5 domain-containing protein</fullName>
    </recommendedName>
</protein>
<evidence type="ECO:0000313" key="4">
    <source>
        <dbReference type="Proteomes" id="UP000290401"/>
    </source>
</evidence>
<name>A0AAE5X7P0_9BRAD</name>
<dbReference type="InterPro" id="IPR017853">
    <property type="entry name" value="GH"/>
</dbReference>
<dbReference type="InterPro" id="IPR051923">
    <property type="entry name" value="Glycosyl_Hydrolase_39"/>
</dbReference>
<proteinExistence type="predicted"/>
<dbReference type="KEGG" id="bgz:XH91_27245"/>
<reference evidence="2 4" key="2">
    <citation type="submission" date="2018-10" db="EMBL/GenBank/DDBJ databases">
        <title>Bradyrhizobium sp. nov., effective nodules isolated from peanut in China.</title>
        <authorList>
            <person name="Li Y."/>
        </authorList>
    </citation>
    <scope>NUCLEOTIDE SEQUENCE [LARGE SCALE GENOMIC DNA]</scope>
    <source>
        <strain evidence="2 4">CCBAU 53426</strain>
    </source>
</reference>
<evidence type="ECO:0000313" key="3">
    <source>
        <dbReference type="Proteomes" id="UP000288972"/>
    </source>
</evidence>
<dbReference type="Proteomes" id="UP000288972">
    <property type="component" value="Chromosome"/>
</dbReference>
<accession>A0AAE5X7P0</accession>
<sequence>MNIGQIRELGVNAFRDDFPWSDFEQPGGRIGFTPQLGRLDAQIKSAVARPFLILAFGHHLVPNSMPPTTDEARRRFAAYASAAAHAVAPQHPVFELWNEWNLAAKKDAAFSVDNYLALAKIVQPAVKQAAPGAPFVVGAIGDDPGWNWTEQMLQSGILQYADGVSIHLYNFCMGPAKRNSAEVVDRLNTFHRLVSEASGSPTFPIYVTEAGWPTANNKCGVSEQAQADNMAQLILWASTASSWLKGIWLYELKDSGTNPSDLEHNFGLYHFDNSPKRAACAVRDAWAFVRSSTSAESKQLSGGVTAIIASTPAGRRMAIWSGDPNQRFAVRLRSNAADATYSLPCEAAAQPASGAWMPVSGTPLLVSTNNAAAPDFDIRPER</sequence>
<dbReference type="EMBL" id="RDQZ01000024">
    <property type="protein sequence ID" value="RXH09686.1"/>
    <property type="molecule type" value="Genomic_DNA"/>
</dbReference>
<dbReference type="PANTHER" id="PTHR12631">
    <property type="entry name" value="ALPHA-L-IDURONIDASE"/>
    <property type="match status" value="1"/>
</dbReference>